<keyword evidence="3" id="KW-1185">Reference proteome</keyword>
<dbReference type="RefSeq" id="WP_173273663.1">
    <property type="nucleotide sequence ID" value="NZ_AP021889.1"/>
</dbReference>
<dbReference type="SUPFAM" id="SSF54523">
    <property type="entry name" value="Pili subunits"/>
    <property type="match status" value="1"/>
</dbReference>
<proteinExistence type="predicted"/>
<keyword evidence="1" id="KW-0472">Membrane</keyword>
<evidence type="ECO:0000256" key="1">
    <source>
        <dbReference type="SAM" id="Phobius"/>
    </source>
</evidence>
<protein>
    <recommendedName>
        <fullName evidence="4">Prepilin-type N-terminal cleavage/methylation domain-containing protein</fullName>
    </recommendedName>
</protein>
<gene>
    <name evidence="2" type="ORF">THMIRHAS_21010</name>
</gene>
<dbReference type="AlphaFoldDB" id="A0A6F8PXL0"/>
<name>A0A6F8PXL0_9GAMM</name>
<dbReference type="Proteomes" id="UP000501726">
    <property type="component" value="Chromosome"/>
</dbReference>
<feature type="transmembrane region" description="Helical" evidence="1">
    <location>
        <begin position="20"/>
        <end position="41"/>
    </location>
</feature>
<accession>A0A6F8PXL0</accession>
<dbReference type="NCBIfam" id="TIGR02532">
    <property type="entry name" value="IV_pilin_GFxxxE"/>
    <property type="match status" value="1"/>
</dbReference>
<sequence>MPLSISKRVLIRGFSLLELALAIVILGILLLIFNGVFKLFFETDHRIQQIYENKLIQDAMETYVAVNFRLPCPDTDGDGYENPSKTTPLSAVSDVCSADSGGLPYNELGTKSSDAWGNGYFYKVIASASDTTKTVNVCESASFFGRSGVLEDAGLQICTSTNEVACDDLGLCPNGGTWIGATLNGNYSPYGNLYTPTTDALEVKLDDVTGTIEDTGVLAVVISWGANGDQANNANCPSDLNSNEKENCDGDDEFIKTQKGLDRDYLVPITLFQAKKAMVASRRFK</sequence>
<evidence type="ECO:0000313" key="3">
    <source>
        <dbReference type="Proteomes" id="UP000501726"/>
    </source>
</evidence>
<dbReference type="InterPro" id="IPR045584">
    <property type="entry name" value="Pilin-like"/>
</dbReference>
<dbReference type="KEGG" id="tse:THMIRHAS_21010"/>
<reference evidence="3" key="1">
    <citation type="submission" date="2019-11" db="EMBL/GenBank/DDBJ databases">
        <title>Isolation and characterization of two novel species in the genus Thiomicrorhabdus.</title>
        <authorList>
            <person name="Mochizuki J."/>
            <person name="Kojima H."/>
            <person name="Fukui M."/>
        </authorList>
    </citation>
    <scope>NUCLEOTIDE SEQUENCE [LARGE SCALE GENOMIC DNA]</scope>
    <source>
        <strain evidence="3">aks77</strain>
    </source>
</reference>
<evidence type="ECO:0008006" key="4">
    <source>
        <dbReference type="Google" id="ProtNLM"/>
    </source>
</evidence>
<evidence type="ECO:0000313" key="2">
    <source>
        <dbReference type="EMBL" id="BBP46728.1"/>
    </source>
</evidence>
<dbReference type="EMBL" id="AP021889">
    <property type="protein sequence ID" value="BBP46728.1"/>
    <property type="molecule type" value="Genomic_DNA"/>
</dbReference>
<dbReference type="PROSITE" id="PS00409">
    <property type="entry name" value="PROKAR_NTER_METHYL"/>
    <property type="match status" value="1"/>
</dbReference>
<keyword evidence="1" id="KW-1133">Transmembrane helix</keyword>
<keyword evidence="1" id="KW-0812">Transmembrane</keyword>
<organism evidence="2 3">
    <name type="scientific">Thiosulfatimonas sediminis</name>
    <dbReference type="NCBI Taxonomy" id="2675054"/>
    <lineage>
        <taxon>Bacteria</taxon>
        <taxon>Pseudomonadati</taxon>
        <taxon>Pseudomonadota</taxon>
        <taxon>Gammaproteobacteria</taxon>
        <taxon>Thiotrichales</taxon>
        <taxon>Piscirickettsiaceae</taxon>
        <taxon>Thiosulfatimonas</taxon>
    </lineage>
</organism>
<dbReference type="InterPro" id="IPR012902">
    <property type="entry name" value="N_methyl_site"/>
</dbReference>